<gene>
    <name evidence="7" type="primary">tagB</name>
    <name evidence="7" type="ORF">G314FT_20780</name>
</gene>
<dbReference type="SUPFAM" id="SSF53756">
    <property type="entry name" value="UDP-Glycosyltransferase/glycogen phosphorylase"/>
    <property type="match status" value="1"/>
</dbReference>
<organism evidence="7 8">
    <name type="scientific">Vagococcus luciliae</name>
    <dbReference type="NCBI Taxonomy" id="2920380"/>
    <lineage>
        <taxon>Bacteria</taxon>
        <taxon>Bacillati</taxon>
        <taxon>Bacillota</taxon>
        <taxon>Bacilli</taxon>
        <taxon>Lactobacillales</taxon>
        <taxon>Enterococcaceae</taxon>
        <taxon>Vagococcus</taxon>
    </lineage>
</organism>
<dbReference type="InterPro" id="IPR051612">
    <property type="entry name" value="Teichoic_Acid_Biosynth"/>
</dbReference>
<evidence type="ECO:0000256" key="2">
    <source>
        <dbReference type="ARBA" id="ARBA00010488"/>
    </source>
</evidence>
<dbReference type="Proteomes" id="UP001058273">
    <property type="component" value="Chromosome"/>
</dbReference>
<dbReference type="EMBL" id="CP102451">
    <property type="protein sequence ID" value="UUV99909.1"/>
    <property type="molecule type" value="Genomic_DNA"/>
</dbReference>
<accession>A0ABY5P263</accession>
<dbReference type="EC" id="2.7.8.44" evidence="7"/>
<protein>
    <submittedName>
        <fullName evidence="7">Teichoic acid glycerol-phosphate primase</fullName>
        <ecNumber evidence="7">2.7.8.44</ecNumber>
    </submittedName>
</protein>
<evidence type="ECO:0000256" key="3">
    <source>
        <dbReference type="ARBA" id="ARBA00022475"/>
    </source>
</evidence>
<keyword evidence="4 7" id="KW-0808">Transferase</keyword>
<reference evidence="7" key="1">
    <citation type="submission" date="2022-08" db="EMBL/GenBank/DDBJ databases">
        <title>Genome sequence of Vagococcus luciliae DSM 112651.</title>
        <authorList>
            <person name="Juan G."/>
            <person name="Anja P."/>
            <person name="Rolf D."/>
            <person name="Kampfer P."/>
            <person name="Vilcinskas A."/>
        </authorList>
    </citation>
    <scope>NUCLEOTIDE SEQUENCE</scope>
    <source>
        <strain evidence="7">G314FT</strain>
    </source>
</reference>
<keyword evidence="5" id="KW-0777">Teichoic acid biosynthesis</keyword>
<dbReference type="GO" id="GO:0016740">
    <property type="term" value="F:transferase activity"/>
    <property type="evidence" value="ECO:0007669"/>
    <property type="project" value="UniProtKB-KW"/>
</dbReference>
<comment type="subcellular location">
    <subcellularLocation>
        <location evidence="1">Cell membrane</location>
        <topology evidence="1">Peripheral membrane protein</topology>
    </subcellularLocation>
</comment>
<keyword evidence="3" id="KW-1003">Cell membrane</keyword>
<dbReference type="Gene3D" id="3.40.50.11820">
    <property type="match status" value="1"/>
</dbReference>
<keyword evidence="6" id="KW-0472">Membrane</keyword>
<sequence length="377" mass="43941">MKRLLISSIKEIYSWFIRLLSNSNRQNDIVEQVCYLMSFPNNDQGLIEAIQQHYPIVVLYSKSCKDEAKILEKNGVSIYCLDTINGLINAIKQLSISKVIVADNYFACLGDIMFKETQTVYQLWHATGAIKQFGLEDKAAMKRSKKDKERFKRVYNAFDYVFVASKKMGEVFKRSYGFSNEQILLTGFSRTDYLVNGTKKNKQKDKRHILYLPTYRDRIPLEKWLLDIECVSKHLNEHDLLQVKLHPHVKLTQEMIMDNVEWIVSNQSADDYIKQADVLITDYSSVAFDFTVANPDKQLIMYWPDEVIYEEITGIQKGIKQDFPQKVVYTLTELLEQLNSNQQIDNQRFNQLWNTYNDGKATSRVVGEIKKVMDGEK</sequence>
<evidence type="ECO:0000313" key="7">
    <source>
        <dbReference type="EMBL" id="UUV99909.1"/>
    </source>
</evidence>
<dbReference type="PANTHER" id="PTHR37316">
    <property type="entry name" value="TEICHOIC ACID GLYCEROL-PHOSPHATE PRIMASE"/>
    <property type="match status" value="1"/>
</dbReference>
<dbReference type="InterPro" id="IPR007554">
    <property type="entry name" value="Glycerophosphate_synth"/>
</dbReference>
<reference evidence="7" key="2">
    <citation type="submission" date="2022-08" db="EMBL/GenBank/DDBJ databases">
        <authorList>
            <person name="Poehlein A."/>
            <person name="Guzman J."/>
            <person name="Daniel R."/>
            <person name="Vilcinskas A."/>
        </authorList>
    </citation>
    <scope>NUCLEOTIDE SEQUENCE</scope>
    <source>
        <strain evidence="7">G314FT</strain>
    </source>
</reference>
<name>A0ABY5P263_9ENTE</name>
<dbReference type="InterPro" id="IPR043148">
    <property type="entry name" value="TagF_C"/>
</dbReference>
<evidence type="ECO:0000256" key="4">
    <source>
        <dbReference type="ARBA" id="ARBA00022679"/>
    </source>
</evidence>
<evidence type="ECO:0000256" key="5">
    <source>
        <dbReference type="ARBA" id="ARBA00022944"/>
    </source>
</evidence>
<evidence type="ECO:0000313" key="8">
    <source>
        <dbReference type="Proteomes" id="UP001058273"/>
    </source>
</evidence>
<dbReference type="Pfam" id="PF04464">
    <property type="entry name" value="Glyphos_transf"/>
    <property type="match status" value="1"/>
</dbReference>
<evidence type="ECO:0000256" key="1">
    <source>
        <dbReference type="ARBA" id="ARBA00004202"/>
    </source>
</evidence>
<keyword evidence="8" id="KW-1185">Reference proteome</keyword>
<evidence type="ECO:0000256" key="6">
    <source>
        <dbReference type="ARBA" id="ARBA00023136"/>
    </source>
</evidence>
<comment type="similarity">
    <text evidence="2">Belongs to the CDP-glycerol glycerophosphotransferase family.</text>
</comment>
<dbReference type="InterPro" id="IPR043149">
    <property type="entry name" value="TagF_N"/>
</dbReference>
<proteinExistence type="inferred from homology"/>
<dbReference type="Gene3D" id="3.40.50.12580">
    <property type="match status" value="1"/>
</dbReference>
<dbReference type="PANTHER" id="PTHR37316:SF1">
    <property type="entry name" value="TEICHOIC ACID GLYCEROL-PHOSPHATE PRIMASE"/>
    <property type="match status" value="1"/>
</dbReference>
<dbReference type="RefSeq" id="WP_257701415.1">
    <property type="nucleotide sequence ID" value="NZ_CP102451.1"/>
</dbReference>